<evidence type="ECO:0000313" key="4">
    <source>
        <dbReference type="Proteomes" id="UP000199518"/>
    </source>
</evidence>
<dbReference type="OrthoDB" id="1778624at2"/>
<dbReference type="InterPro" id="IPR003500">
    <property type="entry name" value="RpiB_LacA_LacB"/>
</dbReference>
<organism evidence="3 4">
    <name type="scientific">Planctomicrobium piriforme</name>
    <dbReference type="NCBI Taxonomy" id="1576369"/>
    <lineage>
        <taxon>Bacteria</taxon>
        <taxon>Pseudomonadati</taxon>
        <taxon>Planctomycetota</taxon>
        <taxon>Planctomycetia</taxon>
        <taxon>Planctomycetales</taxon>
        <taxon>Planctomycetaceae</taxon>
        <taxon>Planctomicrobium</taxon>
    </lineage>
</organism>
<dbReference type="STRING" id="1576369.SAMN05421753_11469"/>
<reference evidence="4" key="1">
    <citation type="submission" date="2016-10" db="EMBL/GenBank/DDBJ databases">
        <authorList>
            <person name="Varghese N."/>
            <person name="Submissions S."/>
        </authorList>
    </citation>
    <scope>NUCLEOTIDE SEQUENCE [LARGE SCALE GENOMIC DNA]</scope>
    <source>
        <strain evidence="4">DSM 26348</strain>
    </source>
</reference>
<sequence length="165" mass="17470">MRVGIAADHGGFELKNTLIGRLRAAGHDVIDYGANSLIETDDYPDYITPLSQAVAAADVDRGIAICGSGVGASVCANKIPGVRAALVTDHFSARQGVEDDHLNILCLGGRTIGLEVAWDLVQTFLAAQYSQAERHLRRLGKVASLETDKTSSLSSSKFGQMDARG</sequence>
<dbReference type="GO" id="GO:0005975">
    <property type="term" value="P:carbohydrate metabolic process"/>
    <property type="evidence" value="ECO:0007669"/>
    <property type="project" value="InterPro"/>
</dbReference>
<accession>A0A1I3MQ17</accession>
<dbReference type="NCBIfam" id="TIGR00689">
    <property type="entry name" value="rpiB_lacA_lacB"/>
    <property type="match status" value="1"/>
</dbReference>
<protein>
    <submittedName>
        <fullName evidence="3">Ribose 5-phosphate isomerase B</fullName>
    </submittedName>
</protein>
<dbReference type="NCBIfam" id="NF004051">
    <property type="entry name" value="PRK05571.1"/>
    <property type="match status" value="1"/>
</dbReference>
<dbReference type="AlphaFoldDB" id="A0A1I3MQ17"/>
<proteinExistence type="inferred from homology"/>
<comment type="similarity">
    <text evidence="1">Belongs to the LacAB/RpiB family.</text>
</comment>
<name>A0A1I3MQ17_9PLAN</name>
<evidence type="ECO:0000256" key="2">
    <source>
        <dbReference type="ARBA" id="ARBA00023235"/>
    </source>
</evidence>
<dbReference type="PANTHER" id="PTHR43732">
    <property type="entry name" value="RIBOSE 5-PHOSPHATE ISOMERASE-RELATED"/>
    <property type="match status" value="1"/>
</dbReference>
<dbReference type="InterPro" id="IPR036569">
    <property type="entry name" value="RpiB_LacA_LacB_sf"/>
</dbReference>
<dbReference type="InterPro" id="IPR051812">
    <property type="entry name" value="SPI_LacAB/RpiB"/>
</dbReference>
<dbReference type="GO" id="GO:0016861">
    <property type="term" value="F:intramolecular oxidoreductase activity, interconverting aldoses and ketoses"/>
    <property type="evidence" value="ECO:0007669"/>
    <property type="project" value="UniProtKB-ARBA"/>
</dbReference>
<dbReference type="RefSeq" id="WP_092052922.1">
    <property type="nucleotide sequence ID" value="NZ_FOQD01000014.1"/>
</dbReference>
<dbReference type="Proteomes" id="UP000199518">
    <property type="component" value="Unassembled WGS sequence"/>
</dbReference>
<dbReference type="EMBL" id="FOQD01000014">
    <property type="protein sequence ID" value="SFI98910.1"/>
    <property type="molecule type" value="Genomic_DNA"/>
</dbReference>
<keyword evidence="2 3" id="KW-0413">Isomerase</keyword>
<dbReference type="PIRSF" id="PIRSF005384">
    <property type="entry name" value="RpiB_LacA_B"/>
    <property type="match status" value="1"/>
</dbReference>
<dbReference type="PANTHER" id="PTHR43732:SF1">
    <property type="entry name" value="RIBOSE 5-PHOSPHATE ISOMERASE"/>
    <property type="match status" value="1"/>
</dbReference>
<gene>
    <name evidence="3" type="ORF">SAMN05421753_11469</name>
</gene>
<dbReference type="Gene3D" id="3.40.1400.10">
    <property type="entry name" value="Sugar-phosphate isomerase, RpiB/LacA/LacB"/>
    <property type="match status" value="1"/>
</dbReference>
<dbReference type="Pfam" id="PF02502">
    <property type="entry name" value="LacAB_rpiB"/>
    <property type="match status" value="1"/>
</dbReference>
<keyword evidence="4" id="KW-1185">Reference proteome</keyword>
<evidence type="ECO:0000313" key="3">
    <source>
        <dbReference type="EMBL" id="SFI98910.1"/>
    </source>
</evidence>
<evidence type="ECO:0000256" key="1">
    <source>
        <dbReference type="ARBA" id="ARBA00008754"/>
    </source>
</evidence>
<dbReference type="SUPFAM" id="SSF89623">
    <property type="entry name" value="Ribose/Galactose isomerase RpiB/AlsB"/>
    <property type="match status" value="1"/>
</dbReference>